<reference evidence="3" key="1">
    <citation type="journal article" date="2019" name="Int. J. Syst. Evol. Microbiol.">
        <title>The Global Catalogue of Microorganisms (GCM) 10K type strain sequencing project: providing services to taxonomists for standard genome sequencing and annotation.</title>
        <authorList>
            <consortium name="The Broad Institute Genomics Platform"/>
            <consortium name="The Broad Institute Genome Sequencing Center for Infectious Disease"/>
            <person name="Wu L."/>
            <person name="Ma J."/>
        </authorList>
    </citation>
    <scope>NUCLEOTIDE SEQUENCE [LARGE SCALE GENOMIC DNA]</scope>
    <source>
        <strain evidence="3">KCTC 12861</strain>
    </source>
</reference>
<keyword evidence="3" id="KW-1185">Reference proteome</keyword>
<name>A0ABQ3E0V0_9HYPH</name>
<feature type="transmembrane region" description="Helical" evidence="1">
    <location>
        <begin position="67"/>
        <end position="86"/>
    </location>
</feature>
<accession>A0ABQ3E0V0</accession>
<organism evidence="2 3">
    <name type="scientific">Pseudovibrio japonicus</name>
    <dbReference type="NCBI Taxonomy" id="366534"/>
    <lineage>
        <taxon>Bacteria</taxon>
        <taxon>Pseudomonadati</taxon>
        <taxon>Pseudomonadota</taxon>
        <taxon>Alphaproteobacteria</taxon>
        <taxon>Hyphomicrobiales</taxon>
        <taxon>Stappiaceae</taxon>
        <taxon>Pseudovibrio</taxon>
    </lineage>
</organism>
<proteinExistence type="predicted"/>
<keyword evidence="1" id="KW-0472">Membrane</keyword>
<keyword evidence="1" id="KW-0812">Transmembrane</keyword>
<comment type="caution">
    <text evidence="2">The sequence shown here is derived from an EMBL/GenBank/DDBJ whole genome shotgun (WGS) entry which is preliminary data.</text>
</comment>
<keyword evidence="1" id="KW-1133">Transmembrane helix</keyword>
<dbReference type="Proteomes" id="UP000637980">
    <property type="component" value="Unassembled WGS sequence"/>
</dbReference>
<protein>
    <submittedName>
        <fullName evidence="2">Uncharacterized protein</fullName>
    </submittedName>
</protein>
<evidence type="ECO:0000256" key="1">
    <source>
        <dbReference type="SAM" id="Phobius"/>
    </source>
</evidence>
<evidence type="ECO:0000313" key="3">
    <source>
        <dbReference type="Proteomes" id="UP000637980"/>
    </source>
</evidence>
<gene>
    <name evidence="2" type="ORF">GCM10007094_08570</name>
</gene>
<evidence type="ECO:0000313" key="2">
    <source>
        <dbReference type="EMBL" id="GHB22664.1"/>
    </source>
</evidence>
<sequence length="100" mass="11164">MNSSFDEGRAEEICGAGNKQADPRMFFVSGASLSGHEKCGPAGCEQCVKQITKFCVPQFEGDFNALYWARVAAFIVSFLCLWVINVRTCQRKTIRYVSLK</sequence>
<dbReference type="EMBL" id="BMXE01000001">
    <property type="protein sequence ID" value="GHB22664.1"/>
    <property type="molecule type" value="Genomic_DNA"/>
</dbReference>